<keyword evidence="1" id="KW-1133">Transmembrane helix</keyword>
<evidence type="ECO:0000259" key="2">
    <source>
        <dbReference type="Pfam" id="PF07760"/>
    </source>
</evidence>
<feature type="domain" description="DUF1616" evidence="2">
    <location>
        <begin position="14"/>
        <end position="113"/>
    </location>
</feature>
<name>A0A1G2B771_9BACT</name>
<comment type="caution">
    <text evidence="3">The sequence shown here is derived from an EMBL/GenBank/DDBJ whole genome shotgun (WGS) entry which is preliminary data.</text>
</comment>
<feature type="transmembrane region" description="Helical" evidence="1">
    <location>
        <begin position="35"/>
        <end position="54"/>
    </location>
</feature>
<gene>
    <name evidence="3" type="ORF">A2898_02940</name>
</gene>
<organism evidence="3 4">
    <name type="scientific">Candidatus Kerfeldbacteria bacterium RIFCSPLOWO2_01_FULL_48_11</name>
    <dbReference type="NCBI Taxonomy" id="1798543"/>
    <lineage>
        <taxon>Bacteria</taxon>
        <taxon>Candidatus Kerfeldiibacteriota</taxon>
    </lineage>
</organism>
<accession>A0A1G2B771</accession>
<dbReference type="InterPro" id="IPR011674">
    <property type="entry name" value="DUF1616"/>
</dbReference>
<reference evidence="3 4" key="1">
    <citation type="journal article" date="2016" name="Nat. Commun.">
        <title>Thousands of microbial genomes shed light on interconnected biogeochemical processes in an aquifer system.</title>
        <authorList>
            <person name="Anantharaman K."/>
            <person name="Brown C.T."/>
            <person name="Hug L.A."/>
            <person name="Sharon I."/>
            <person name="Castelle C.J."/>
            <person name="Probst A.J."/>
            <person name="Thomas B.C."/>
            <person name="Singh A."/>
            <person name="Wilkins M.J."/>
            <person name="Karaoz U."/>
            <person name="Brodie E.L."/>
            <person name="Williams K.H."/>
            <person name="Hubbard S.S."/>
            <person name="Banfield J.F."/>
        </authorList>
    </citation>
    <scope>NUCLEOTIDE SEQUENCE [LARGE SCALE GENOMIC DNA]</scope>
</reference>
<feature type="transmembrane region" description="Helical" evidence="1">
    <location>
        <begin position="7"/>
        <end position="29"/>
    </location>
</feature>
<dbReference type="Proteomes" id="UP000179164">
    <property type="component" value="Unassembled WGS sequence"/>
</dbReference>
<keyword evidence="1" id="KW-0812">Transmembrane</keyword>
<feature type="transmembrane region" description="Helical" evidence="1">
    <location>
        <begin position="96"/>
        <end position="113"/>
    </location>
</feature>
<dbReference type="STRING" id="1798543.A2898_02940"/>
<evidence type="ECO:0000313" key="3">
    <source>
        <dbReference type="EMBL" id="OGY85058.1"/>
    </source>
</evidence>
<proteinExistence type="predicted"/>
<keyword evidence="1" id="KW-0472">Membrane</keyword>
<dbReference type="AlphaFoldDB" id="A0A1G2B771"/>
<dbReference type="EMBL" id="MHKE01000002">
    <property type="protein sequence ID" value="OGY85058.1"/>
    <property type="molecule type" value="Genomic_DNA"/>
</dbReference>
<evidence type="ECO:0000313" key="4">
    <source>
        <dbReference type="Proteomes" id="UP000179164"/>
    </source>
</evidence>
<evidence type="ECO:0000256" key="1">
    <source>
        <dbReference type="SAM" id="Phobius"/>
    </source>
</evidence>
<protein>
    <recommendedName>
        <fullName evidence="2">DUF1616 domain-containing protein</fullName>
    </recommendedName>
</protein>
<dbReference type="Pfam" id="PF07760">
    <property type="entry name" value="DUF1616"/>
    <property type="match status" value="1"/>
</dbReference>
<sequence>MKNGFVKYLGASIIIVALLSIVLSIWMPIQQSTRIIAGASLALFIPGLTWSYVFWYKNEITGLERFIFSFFLSIALVPLVIYFLNKVGVRINTLNSLLEILGLSIVGICIYLLRTHMRSNTVSKENDHI</sequence>
<feature type="transmembrane region" description="Helical" evidence="1">
    <location>
        <begin position="66"/>
        <end position="84"/>
    </location>
</feature>